<feature type="binding site" evidence="2">
    <location>
        <position position="356"/>
    </location>
    <ligand>
        <name>Mn(2+)</name>
        <dbReference type="ChEBI" id="CHEBI:29035"/>
        <label>2</label>
    </ligand>
</feature>
<dbReference type="Pfam" id="PF07687">
    <property type="entry name" value="M20_dimer"/>
    <property type="match status" value="1"/>
</dbReference>
<dbReference type="AlphaFoldDB" id="W0I0S4"/>
<evidence type="ECO:0000256" key="2">
    <source>
        <dbReference type="PIRSR" id="PIRSR005962-1"/>
    </source>
</evidence>
<dbReference type="Proteomes" id="UP000019028">
    <property type="component" value="Chromosome"/>
</dbReference>
<accession>W0I0S4</accession>
<proteinExistence type="predicted"/>
<dbReference type="PIRSF" id="PIRSF005962">
    <property type="entry name" value="Pept_M20D_amidohydro"/>
    <property type="match status" value="1"/>
</dbReference>
<dbReference type="Pfam" id="PF01546">
    <property type="entry name" value="Peptidase_M20"/>
    <property type="match status" value="1"/>
</dbReference>
<feature type="binding site" evidence="2">
    <location>
        <position position="158"/>
    </location>
    <ligand>
        <name>Mn(2+)</name>
        <dbReference type="ChEBI" id="CHEBI:29035"/>
        <label>2</label>
    </ligand>
</feature>
<keyword evidence="1 4" id="KW-0378">Hydrolase</keyword>
<dbReference type="GO" id="GO:0019877">
    <property type="term" value="P:diaminopimelate biosynthetic process"/>
    <property type="evidence" value="ECO:0007669"/>
    <property type="project" value="UniProtKB-ARBA"/>
</dbReference>
<reference evidence="4 5" key="1">
    <citation type="journal article" date="2014" name="Genome Biol. Evol.">
        <title>Genome degeneration and adaptation in a nascent stage of symbiosis.</title>
        <authorList>
            <person name="Oakeson K.F."/>
            <person name="Gil R."/>
            <person name="Clayton A.L."/>
            <person name="Dunn D.M."/>
            <person name="von Niederhausern A.C."/>
            <person name="Hamil C."/>
            <person name="Aoyagi A."/>
            <person name="Duval B."/>
            <person name="Baca A."/>
            <person name="Silva F.J."/>
            <person name="Vallier A."/>
            <person name="Jackson D.G."/>
            <person name="Latorre A."/>
            <person name="Weiss R.B."/>
            <person name="Heddi A."/>
            <person name="Moya A."/>
            <person name="Dale C."/>
        </authorList>
    </citation>
    <scope>NUCLEOTIDE SEQUENCE [LARGE SCALE GENOMIC DNA]</scope>
    <source>
        <strain evidence="4 5">HS1</strain>
    </source>
</reference>
<dbReference type="Gene3D" id="3.30.70.360">
    <property type="match status" value="1"/>
</dbReference>
<comment type="cofactor">
    <cofactor evidence="2">
        <name>Mn(2+)</name>
        <dbReference type="ChEBI" id="CHEBI:29035"/>
    </cofactor>
    <text evidence="2">The Mn(2+) ion enhances activity.</text>
</comment>
<gene>
    <name evidence="4" type="ORF">Sant_3059</name>
</gene>
<keyword evidence="2" id="KW-0479">Metal-binding</keyword>
<keyword evidence="5" id="KW-1185">Reference proteome</keyword>
<keyword evidence="2" id="KW-0464">Manganese</keyword>
<organism evidence="4 5">
    <name type="scientific">Sodalis praecaptivus</name>
    <dbReference type="NCBI Taxonomy" id="1239307"/>
    <lineage>
        <taxon>Bacteria</taxon>
        <taxon>Pseudomonadati</taxon>
        <taxon>Pseudomonadota</taxon>
        <taxon>Gammaproteobacteria</taxon>
        <taxon>Enterobacterales</taxon>
        <taxon>Bruguierivoracaceae</taxon>
        <taxon>Sodalis</taxon>
    </lineage>
</organism>
<dbReference type="RefSeq" id="WP_025423202.1">
    <property type="nucleotide sequence ID" value="NZ_CP006569.1"/>
</dbReference>
<sequence>MRIPAALIDDAIRWRHQLHAIPELGYQETLTAGNIAEWLESFGLQVHTGLGGTGIVATLENGPGPAIGLRADMDALPIAEMSGVPYQSRHPGRMHACGHDGHSAILLGAARSLCLTRRFSGTLHFIFQPAEENLAGARAMIDDGLFRRFPMQGIYGLHNWPGLPAGHVGINAGAMMASLDTFEITLTGRSCHAAMPETGDDPLIAAAHLLLALQTITARHISPTDSAVLSVTQINGGVALNVIPDHAVLRGTFRCLQTPVRDRVKTLISDLVAALPPSFGVSGEVTFSVGYPVTRNHAAEAEKLRAIAVNTLGAERVHGNIPPSMASEDFAFMLDACPGAYFWLGADGETPSRPLHSASYDFNDALIEPGIALWHAIVETLLPQQP</sequence>
<dbReference type="SUPFAM" id="SSF53187">
    <property type="entry name" value="Zn-dependent exopeptidases"/>
    <property type="match status" value="1"/>
</dbReference>
<dbReference type="NCBIfam" id="TIGR01891">
    <property type="entry name" value="amidohydrolases"/>
    <property type="match status" value="1"/>
</dbReference>
<dbReference type="SUPFAM" id="SSF55031">
    <property type="entry name" value="Bacterial exopeptidase dimerisation domain"/>
    <property type="match status" value="1"/>
</dbReference>
<dbReference type="HOGENOM" id="CLU_023257_0_1_6"/>
<protein>
    <submittedName>
        <fullName evidence="4">Amidohydrolase</fullName>
    </submittedName>
</protein>
<dbReference type="PATRIC" id="fig|1239307.3.peg.3368"/>
<evidence type="ECO:0000259" key="3">
    <source>
        <dbReference type="Pfam" id="PF07687"/>
    </source>
</evidence>
<dbReference type="InterPro" id="IPR011650">
    <property type="entry name" value="Peptidase_M20_dimer"/>
</dbReference>
<name>W0I0S4_9GAMM</name>
<dbReference type="FunFam" id="3.30.70.360:FF:000001">
    <property type="entry name" value="N-acetyldiaminopimelate deacetylase"/>
    <property type="match status" value="1"/>
</dbReference>
<dbReference type="InterPro" id="IPR036264">
    <property type="entry name" value="Bact_exopeptidase_dim_dom"/>
</dbReference>
<evidence type="ECO:0000256" key="1">
    <source>
        <dbReference type="ARBA" id="ARBA00022801"/>
    </source>
</evidence>
<dbReference type="Gene3D" id="3.40.630.10">
    <property type="entry name" value="Zn peptidases"/>
    <property type="match status" value="1"/>
</dbReference>
<feature type="binding site" evidence="2">
    <location>
        <position position="132"/>
    </location>
    <ligand>
        <name>Mn(2+)</name>
        <dbReference type="ChEBI" id="CHEBI:29035"/>
        <label>2</label>
    </ligand>
</feature>
<dbReference type="PANTHER" id="PTHR11014:SF63">
    <property type="entry name" value="METALLOPEPTIDASE, PUTATIVE (AFU_ORTHOLOGUE AFUA_6G09600)-RELATED"/>
    <property type="match status" value="1"/>
</dbReference>
<dbReference type="KEGG" id="sod:Sant_3059"/>
<evidence type="ECO:0000313" key="4">
    <source>
        <dbReference type="EMBL" id="AHF78065.1"/>
    </source>
</evidence>
<dbReference type="CDD" id="cd05666">
    <property type="entry name" value="M20_Acy1-like"/>
    <property type="match status" value="1"/>
</dbReference>
<feature type="binding site" evidence="2">
    <location>
        <position position="97"/>
    </location>
    <ligand>
        <name>Mn(2+)</name>
        <dbReference type="ChEBI" id="CHEBI:29035"/>
        <label>2</label>
    </ligand>
</feature>
<feature type="binding site" evidence="2">
    <location>
        <position position="99"/>
    </location>
    <ligand>
        <name>Mn(2+)</name>
        <dbReference type="ChEBI" id="CHEBI:29035"/>
        <label>2</label>
    </ligand>
</feature>
<dbReference type="PANTHER" id="PTHR11014">
    <property type="entry name" value="PEPTIDASE M20 FAMILY MEMBER"/>
    <property type="match status" value="1"/>
</dbReference>
<dbReference type="InterPro" id="IPR017439">
    <property type="entry name" value="Amidohydrolase"/>
</dbReference>
<evidence type="ECO:0000313" key="5">
    <source>
        <dbReference type="Proteomes" id="UP000019028"/>
    </source>
</evidence>
<dbReference type="OrthoDB" id="9777385at2"/>
<dbReference type="EMBL" id="CP006569">
    <property type="protein sequence ID" value="AHF78065.1"/>
    <property type="molecule type" value="Genomic_DNA"/>
</dbReference>
<dbReference type="InterPro" id="IPR002933">
    <property type="entry name" value="Peptidase_M20"/>
</dbReference>
<dbReference type="GO" id="GO:0046872">
    <property type="term" value="F:metal ion binding"/>
    <property type="evidence" value="ECO:0007669"/>
    <property type="project" value="UniProtKB-KW"/>
</dbReference>
<dbReference type="GO" id="GO:0050118">
    <property type="term" value="F:N-acetyldiaminopimelate deacetylase activity"/>
    <property type="evidence" value="ECO:0007669"/>
    <property type="project" value="UniProtKB-ARBA"/>
</dbReference>
<feature type="domain" description="Peptidase M20 dimerisation" evidence="3">
    <location>
        <begin position="180"/>
        <end position="275"/>
    </location>
</feature>